<keyword evidence="3" id="KW-1185">Reference proteome</keyword>
<dbReference type="RefSeq" id="XP_016765683.1">
    <property type="nucleotide sequence ID" value="XM_016907511.1"/>
</dbReference>
<protein>
    <submittedName>
        <fullName evidence="2">Uncharacterized protein</fullName>
    </submittedName>
</protein>
<organism evidence="2 3">
    <name type="scientific">Sphaerulina musiva (strain SO2202)</name>
    <name type="common">Poplar stem canker fungus</name>
    <name type="synonym">Septoria musiva</name>
    <dbReference type="NCBI Taxonomy" id="692275"/>
    <lineage>
        <taxon>Eukaryota</taxon>
        <taxon>Fungi</taxon>
        <taxon>Dikarya</taxon>
        <taxon>Ascomycota</taxon>
        <taxon>Pezizomycotina</taxon>
        <taxon>Dothideomycetes</taxon>
        <taxon>Dothideomycetidae</taxon>
        <taxon>Mycosphaerellales</taxon>
        <taxon>Mycosphaerellaceae</taxon>
        <taxon>Sphaerulina</taxon>
    </lineage>
</organism>
<evidence type="ECO:0000313" key="3">
    <source>
        <dbReference type="Proteomes" id="UP000016931"/>
    </source>
</evidence>
<dbReference type="AlphaFoldDB" id="N1QMI2"/>
<feature type="region of interest" description="Disordered" evidence="1">
    <location>
        <begin position="238"/>
        <end position="270"/>
    </location>
</feature>
<proteinExistence type="predicted"/>
<evidence type="ECO:0000256" key="1">
    <source>
        <dbReference type="SAM" id="MobiDB-lite"/>
    </source>
</evidence>
<dbReference type="HOGENOM" id="CLU_1031207_0_0_1"/>
<feature type="compositionally biased region" description="Basic and acidic residues" evidence="1">
    <location>
        <begin position="252"/>
        <end position="270"/>
    </location>
</feature>
<feature type="compositionally biased region" description="Basic residues" evidence="1">
    <location>
        <begin position="240"/>
        <end position="251"/>
    </location>
</feature>
<dbReference type="EMBL" id="KB456260">
    <property type="protein sequence ID" value="EMF17562.1"/>
    <property type="molecule type" value="Genomic_DNA"/>
</dbReference>
<accession>N1QMI2</accession>
<reference evidence="2 3" key="1">
    <citation type="journal article" date="2012" name="PLoS Pathog.">
        <title>Diverse lifestyles and strategies of plant pathogenesis encoded in the genomes of eighteen Dothideomycetes fungi.</title>
        <authorList>
            <person name="Ohm R.A."/>
            <person name="Feau N."/>
            <person name="Henrissat B."/>
            <person name="Schoch C.L."/>
            <person name="Horwitz B.A."/>
            <person name="Barry K.W."/>
            <person name="Condon B.J."/>
            <person name="Copeland A.C."/>
            <person name="Dhillon B."/>
            <person name="Glaser F."/>
            <person name="Hesse C.N."/>
            <person name="Kosti I."/>
            <person name="LaButti K."/>
            <person name="Lindquist E.A."/>
            <person name="Lucas S."/>
            <person name="Salamov A.A."/>
            <person name="Bradshaw R.E."/>
            <person name="Ciuffetti L."/>
            <person name="Hamelin R.C."/>
            <person name="Kema G.H.J."/>
            <person name="Lawrence C."/>
            <person name="Scott J.A."/>
            <person name="Spatafora J.W."/>
            <person name="Turgeon B.G."/>
            <person name="de Wit P.J.G.M."/>
            <person name="Zhong S."/>
            <person name="Goodwin S.B."/>
            <person name="Grigoriev I.V."/>
        </authorList>
    </citation>
    <scope>NUCLEOTIDE SEQUENCE [LARGE SCALE GENOMIC DNA]</scope>
    <source>
        <strain evidence="2 3">SO2202</strain>
    </source>
</reference>
<dbReference type="Proteomes" id="UP000016931">
    <property type="component" value="Unassembled WGS sequence"/>
</dbReference>
<dbReference type="GeneID" id="27904648"/>
<evidence type="ECO:0000313" key="2">
    <source>
        <dbReference type="EMBL" id="EMF17562.1"/>
    </source>
</evidence>
<sequence>MSATPKLDSCLESMKGYLIRYMTVHRPGPLPEYLVICAGHPCRKVMVSIVSKEQFEHLNRENDQVMVDDEYEVELYWTARRKREEEERISLLKKGKEKEKEKKGDEEVREREKRMTKRILDFDILGRPRPKQTLNFNGVDYEIILKDSPVGAECWCDEEQFCGLFKAQGTQILMKEDGTFFTEEKAVAKEDVLFFDLIAVANEKAAADALREEEEKRKEVHGVFSDLSSPFVLTFSMQTRKAKRDRQRAAKKAAEEAAREAKERRDSMTP</sequence>
<gene>
    <name evidence="2" type="ORF">SEPMUDRAFT_153477</name>
</gene>
<name>N1QMI2_SPHMS</name>